<dbReference type="InterPro" id="IPR000276">
    <property type="entry name" value="GPCR_Rhodpsn"/>
</dbReference>
<keyword evidence="10" id="KW-0807">Transducer</keyword>
<dbReference type="GeneID" id="109108751"/>
<dbReference type="CDD" id="cd15068">
    <property type="entry name" value="7tmA_Adenosine_R_A2A"/>
    <property type="match status" value="1"/>
</dbReference>
<feature type="compositionally biased region" description="Basic and acidic residues" evidence="11">
    <location>
        <begin position="442"/>
        <end position="459"/>
    </location>
</feature>
<evidence type="ECO:0000256" key="2">
    <source>
        <dbReference type="ARBA" id="ARBA00022475"/>
    </source>
</evidence>
<sequence length="552" mass="61480">MLNNVFDVSYVILELLIALLSVLGNVLVCWAVGLNSNLQSITNFFVVSLAVADIAVGVLAIPFSIVISTGFCANFYGCLFIACFVLVLTQSSIFSLLAIAIDRYIAIKIPLRYNSLVTGQRARCIIAICWVLSVIIGLTPMLGWHKARSEEALNSTCPPGMMECLFEEVVVMDYMVYFNFFACVLLPLLLMLAIYLRIFMAARHQLKCIESKAVPYELKSRSTLQKEVHAAKSLAIIVGLFAVCWLPLHIINCFTLFCPKCERPPVLVMYLAIILSHANSVVNPFIYAYRIREFRYTFRKIVRYHILGRQEPLSCNGSTRTSTRTRVADSLRIKVNGLVRDLYTEQSSTTSSCESAEPGHTHRPVMTENSVLDNQPMELTNSHRHLGLRHPESLLTGNNEGVACKKHTVLDITNGKDPSSLLYVEITSPTKNTTLDCGLDGQDGRPGELGRESTEHRPRQQFAKGERAIFHYMHHMSLPSPTSRGECSEGPKYTAVFDFGTSFPELAEIVRKLSNPSKERDKRGGASKRGGVSQNRIKAAITFKKAITTPQS</sequence>
<feature type="transmembrane region" description="Helical" evidence="12">
    <location>
        <begin position="234"/>
        <end position="257"/>
    </location>
</feature>
<evidence type="ECO:0000256" key="8">
    <source>
        <dbReference type="ARBA" id="ARBA00023170"/>
    </source>
</evidence>
<dbReference type="AlphaFoldDB" id="A0A9Q9WMW8"/>
<keyword evidence="8" id="KW-0675">Receptor</keyword>
<dbReference type="Proteomes" id="UP001155660">
    <property type="component" value="Chromosome B8"/>
</dbReference>
<evidence type="ECO:0000256" key="5">
    <source>
        <dbReference type="ARBA" id="ARBA00023040"/>
    </source>
</evidence>
<organism evidence="14">
    <name type="scientific">Cyprinus carpio</name>
    <name type="common">Common carp</name>
    <dbReference type="NCBI Taxonomy" id="7962"/>
    <lineage>
        <taxon>Eukaryota</taxon>
        <taxon>Metazoa</taxon>
        <taxon>Chordata</taxon>
        <taxon>Craniata</taxon>
        <taxon>Vertebrata</taxon>
        <taxon>Euteleostomi</taxon>
        <taxon>Actinopterygii</taxon>
        <taxon>Neopterygii</taxon>
        <taxon>Teleostei</taxon>
        <taxon>Ostariophysi</taxon>
        <taxon>Cypriniformes</taxon>
        <taxon>Cyprinidae</taxon>
        <taxon>Cyprininae</taxon>
        <taxon>Cyprinus</taxon>
    </lineage>
</organism>
<dbReference type="GO" id="GO:0001609">
    <property type="term" value="F:G protein-coupled adenosine receptor activity"/>
    <property type="evidence" value="ECO:0007669"/>
    <property type="project" value="TreeGrafter"/>
</dbReference>
<feature type="transmembrane region" description="Helical" evidence="12">
    <location>
        <begin position="12"/>
        <end position="32"/>
    </location>
</feature>
<evidence type="ECO:0000256" key="11">
    <source>
        <dbReference type="SAM" id="MobiDB-lite"/>
    </source>
</evidence>
<feature type="region of interest" description="Disordered" evidence="11">
    <location>
        <begin position="434"/>
        <end position="459"/>
    </location>
</feature>
<feature type="transmembrane region" description="Helical" evidence="12">
    <location>
        <begin position="73"/>
        <end position="101"/>
    </location>
</feature>
<evidence type="ECO:0000256" key="6">
    <source>
        <dbReference type="ARBA" id="ARBA00023136"/>
    </source>
</evidence>
<evidence type="ECO:0000259" key="13">
    <source>
        <dbReference type="PROSITE" id="PS50262"/>
    </source>
</evidence>
<evidence type="ECO:0000256" key="7">
    <source>
        <dbReference type="ARBA" id="ARBA00023157"/>
    </source>
</evidence>
<evidence type="ECO:0000256" key="1">
    <source>
        <dbReference type="ARBA" id="ARBA00004651"/>
    </source>
</evidence>
<protein>
    <submittedName>
        <fullName evidence="14">Adenosine receptor A2b-like</fullName>
    </submittedName>
</protein>
<dbReference type="PANTHER" id="PTHR24246">
    <property type="entry name" value="OLFACTORY RECEPTOR AND ADENOSINE RECEPTOR"/>
    <property type="match status" value="1"/>
</dbReference>
<dbReference type="PROSITE" id="PS00237">
    <property type="entry name" value="G_PROTEIN_RECEP_F1_1"/>
    <property type="match status" value="1"/>
</dbReference>
<dbReference type="GO" id="GO:0007189">
    <property type="term" value="P:adenylate cyclase-activating G protein-coupled receptor signaling pathway"/>
    <property type="evidence" value="ECO:0007669"/>
    <property type="project" value="TreeGrafter"/>
</dbReference>
<keyword evidence="7" id="KW-1015">Disulfide bond</keyword>
<keyword evidence="5" id="KW-0297">G-protein coupled receptor</keyword>
<keyword evidence="4 12" id="KW-1133">Transmembrane helix</keyword>
<keyword evidence="6 12" id="KW-0472">Membrane</keyword>
<feature type="domain" description="G-protein coupled receptors family 1 profile" evidence="13">
    <location>
        <begin position="24"/>
        <end position="287"/>
    </location>
</feature>
<keyword evidence="3 12" id="KW-0812">Transmembrane</keyword>
<dbReference type="OrthoDB" id="9445642at2759"/>
<name>A0A9Q9WMW8_CYPCA</name>
<dbReference type="GO" id="GO:0005886">
    <property type="term" value="C:plasma membrane"/>
    <property type="evidence" value="ECO:0007669"/>
    <property type="project" value="UniProtKB-SubCell"/>
</dbReference>
<keyword evidence="9" id="KW-0325">Glycoprotein</keyword>
<comment type="subcellular location">
    <subcellularLocation>
        <location evidence="1">Cell membrane</location>
        <topology evidence="1">Multi-pass membrane protein</topology>
    </subcellularLocation>
</comment>
<evidence type="ECO:0000256" key="10">
    <source>
        <dbReference type="ARBA" id="ARBA00023224"/>
    </source>
</evidence>
<accession>A0A9Q9WMW8</accession>
<dbReference type="PROSITE" id="PS50262">
    <property type="entry name" value="G_PROTEIN_RECEP_F1_2"/>
    <property type="match status" value="1"/>
</dbReference>
<evidence type="ECO:0000256" key="4">
    <source>
        <dbReference type="ARBA" id="ARBA00022989"/>
    </source>
</evidence>
<feature type="transmembrane region" description="Helical" evidence="12">
    <location>
        <begin position="122"/>
        <end position="144"/>
    </location>
</feature>
<gene>
    <name evidence="14" type="primary">LOC109108751</name>
</gene>
<dbReference type="PANTHER" id="PTHR24246:SF47">
    <property type="entry name" value="ADENOSINE RECEPTOR A2A"/>
    <property type="match status" value="1"/>
</dbReference>
<dbReference type="KEGG" id="ccar:109108751"/>
<feature type="transmembrane region" description="Helical" evidence="12">
    <location>
        <begin position="44"/>
        <end position="67"/>
    </location>
</feature>
<proteinExistence type="predicted"/>
<dbReference type="RefSeq" id="XP_042586352.1">
    <property type="nucleotide sequence ID" value="XM_042730418.1"/>
</dbReference>
<dbReference type="InterPro" id="IPR017452">
    <property type="entry name" value="GPCR_Rhodpsn_7TM"/>
</dbReference>
<evidence type="ECO:0000256" key="9">
    <source>
        <dbReference type="ARBA" id="ARBA00023180"/>
    </source>
</evidence>
<feature type="region of interest" description="Disordered" evidence="11">
    <location>
        <begin position="513"/>
        <end position="537"/>
    </location>
</feature>
<feature type="transmembrane region" description="Helical" evidence="12">
    <location>
        <begin position="269"/>
        <end position="289"/>
    </location>
</feature>
<evidence type="ECO:0000256" key="3">
    <source>
        <dbReference type="ARBA" id="ARBA00022692"/>
    </source>
</evidence>
<keyword evidence="2" id="KW-1003">Cell membrane</keyword>
<evidence type="ECO:0000313" key="14">
    <source>
        <dbReference type="RefSeq" id="XP_042586352.1"/>
    </source>
</evidence>
<reference evidence="14" key="1">
    <citation type="submission" date="2025-08" db="UniProtKB">
        <authorList>
            <consortium name="RefSeq"/>
        </authorList>
    </citation>
    <scope>IDENTIFICATION</scope>
    <source>
        <tissue evidence="14">Muscle</tissue>
    </source>
</reference>
<dbReference type="FunFam" id="1.20.1070.10:FF:000061">
    <property type="entry name" value="Adenosine receptor A2"/>
    <property type="match status" value="1"/>
</dbReference>
<dbReference type="SUPFAM" id="SSF81321">
    <property type="entry name" value="Family A G protein-coupled receptor-like"/>
    <property type="match status" value="1"/>
</dbReference>
<evidence type="ECO:0000256" key="12">
    <source>
        <dbReference type="SAM" id="Phobius"/>
    </source>
</evidence>
<dbReference type="SMART" id="SM01381">
    <property type="entry name" value="7TM_GPCR_Srsx"/>
    <property type="match status" value="1"/>
</dbReference>
<feature type="transmembrane region" description="Helical" evidence="12">
    <location>
        <begin position="176"/>
        <end position="196"/>
    </location>
</feature>
<dbReference type="Pfam" id="PF00001">
    <property type="entry name" value="7tm_1"/>
    <property type="match status" value="1"/>
</dbReference>